<evidence type="ECO:0000256" key="2">
    <source>
        <dbReference type="SAM" id="MobiDB-lite"/>
    </source>
</evidence>
<feature type="domain" description="Teneurin-like YD-shell" evidence="4">
    <location>
        <begin position="1501"/>
        <end position="1641"/>
    </location>
</feature>
<dbReference type="InterPro" id="IPR022385">
    <property type="entry name" value="Rhs_assc_core"/>
</dbReference>
<dbReference type="Gene3D" id="2.180.10.10">
    <property type="entry name" value="RHS repeat-associated core"/>
    <property type="match status" value="2"/>
</dbReference>
<dbReference type="SUPFAM" id="SSF49785">
    <property type="entry name" value="Galactose-binding domain-like"/>
    <property type="match status" value="1"/>
</dbReference>
<feature type="region of interest" description="Disordered" evidence="2">
    <location>
        <begin position="1526"/>
        <end position="1547"/>
    </location>
</feature>
<evidence type="ECO:0000259" key="3">
    <source>
        <dbReference type="Pfam" id="PF20148"/>
    </source>
</evidence>
<dbReference type="NCBIfam" id="TIGR01643">
    <property type="entry name" value="YD_repeat_2x"/>
    <property type="match status" value="5"/>
</dbReference>
<dbReference type="NCBIfam" id="NF033679">
    <property type="entry name" value="DNRLRE_dom"/>
    <property type="match status" value="1"/>
</dbReference>
<dbReference type="PANTHER" id="PTHR32305:SF17">
    <property type="entry name" value="TRNA NUCLEASE WAPA"/>
    <property type="match status" value="1"/>
</dbReference>
<feature type="compositionally biased region" description="Polar residues" evidence="2">
    <location>
        <begin position="1136"/>
        <end position="1157"/>
    </location>
</feature>
<gene>
    <name evidence="5" type="ORF">BW897_30335</name>
</gene>
<dbReference type="InterPro" id="IPR032871">
    <property type="entry name" value="AHH_dom_containing"/>
</dbReference>
<proteinExistence type="predicted"/>
<comment type="caution">
    <text evidence="5">The sequence shown here is derived from an EMBL/GenBank/DDBJ whole genome shotgun (WGS) entry which is preliminary data.</text>
</comment>
<keyword evidence="1" id="KW-0677">Repeat</keyword>
<dbReference type="InterPro" id="IPR056823">
    <property type="entry name" value="TEN-like_YD-shell"/>
</dbReference>
<dbReference type="InterPro" id="IPR050708">
    <property type="entry name" value="T6SS_VgrG/RHS"/>
</dbReference>
<dbReference type="Gene3D" id="2.60.120.970">
    <property type="match status" value="1"/>
</dbReference>
<dbReference type="EMBL" id="MUAJ01000068">
    <property type="protein sequence ID" value="OOR07366.1"/>
    <property type="molecule type" value="Genomic_DNA"/>
</dbReference>
<evidence type="ECO:0000259" key="4">
    <source>
        <dbReference type="Pfam" id="PF25023"/>
    </source>
</evidence>
<dbReference type="Gene3D" id="2.60.120.260">
    <property type="entry name" value="Galactose-binding domain-like"/>
    <property type="match status" value="2"/>
</dbReference>
<dbReference type="InterPro" id="IPR006530">
    <property type="entry name" value="YD"/>
</dbReference>
<feature type="domain" description="Teneurin-like YD-shell" evidence="4">
    <location>
        <begin position="1765"/>
        <end position="2079"/>
    </location>
</feature>
<dbReference type="Proteomes" id="UP000190906">
    <property type="component" value="Unassembled WGS sequence"/>
</dbReference>
<dbReference type="RefSeq" id="WP_078205719.1">
    <property type="nucleotide sequence ID" value="NZ_MUAJ01000068.1"/>
</dbReference>
<dbReference type="InterPro" id="IPR031325">
    <property type="entry name" value="RHS_repeat"/>
</dbReference>
<feature type="domain" description="DUF6531" evidence="3">
    <location>
        <begin position="780"/>
        <end position="852"/>
    </location>
</feature>
<feature type="compositionally biased region" description="Basic and acidic residues" evidence="2">
    <location>
        <begin position="51"/>
        <end position="68"/>
    </location>
</feature>
<dbReference type="PANTHER" id="PTHR32305">
    <property type="match status" value="1"/>
</dbReference>
<evidence type="ECO:0000313" key="6">
    <source>
        <dbReference type="Proteomes" id="UP000190906"/>
    </source>
</evidence>
<evidence type="ECO:0000256" key="1">
    <source>
        <dbReference type="ARBA" id="ARBA00022737"/>
    </source>
</evidence>
<reference evidence="5 6" key="1">
    <citation type="submission" date="2017-01" db="EMBL/GenBank/DDBJ databases">
        <title>Bacillus cereus isolates.</title>
        <authorList>
            <person name="Beno S.M."/>
        </authorList>
    </citation>
    <scope>NUCLEOTIDE SEQUENCE [LARGE SCALE GENOMIC DNA]</scope>
    <source>
        <strain evidence="5 6">FSL H8-0485</strain>
    </source>
</reference>
<organism evidence="5 6">
    <name type="scientific">Bacillus cereus</name>
    <dbReference type="NCBI Taxonomy" id="1396"/>
    <lineage>
        <taxon>Bacteria</taxon>
        <taxon>Bacillati</taxon>
        <taxon>Bacillota</taxon>
        <taxon>Bacilli</taxon>
        <taxon>Bacillales</taxon>
        <taxon>Bacillaceae</taxon>
        <taxon>Bacillus</taxon>
        <taxon>Bacillus cereus group</taxon>
    </lineage>
</organism>
<feature type="compositionally biased region" description="Basic and acidic residues" evidence="2">
    <location>
        <begin position="1535"/>
        <end position="1547"/>
    </location>
</feature>
<dbReference type="Pfam" id="PF05593">
    <property type="entry name" value="RHS_repeat"/>
    <property type="match status" value="1"/>
</dbReference>
<dbReference type="InterPro" id="IPR008979">
    <property type="entry name" value="Galactose-bd-like_sf"/>
</dbReference>
<protein>
    <submittedName>
        <fullName evidence="5">Wall-associated protein</fullName>
    </submittedName>
</protein>
<name>A0A1S9TBF7_BACCE</name>
<sequence length="2229" mass="249799">MEKKQGKKRWYRYLIQLMVVVLMITSIPMDGLAETAPPFTPSPNSEQSPQVEKEEEKELPAPHPDQVKKKLQSQVKPTEVVEERTETEKIFDNQDGTFTKKVYTEAIHTEKNGKLEEVSSTLVEAPDKKIVTENTKLKPEFKKTVTDGKYVQFKTDDHAIQYELIGASGEKGEVKPSTVTATHEDNTVWYKGIFPHIDLKSTTFNENVKEDFVLREYTGHHIFTFALQTDLTPNVKEDGSIDFLNEKQENIFTLPKPYMSDSQVNQQSGEAVTSQDVRYDIQKADEKTYTLTVTADPKWLQAPERKYPVYIDPSINIEDFENAYASSAYPNVNYSGGNLWDGGQNAYTLKVGYYDGASGTNYAFIKPQTSDLKGAQIQSATFHAYAVWHYYGNQPNGVWLDEVTGGWSVGGVNWNNKPGSNNIAHADVGRGQWAKFNVTNTVKAWVEGARPNNGFKLHTNGNGQNHWKKFIAAENGSNAPYLEVNYSYAKPNKPRVQAYSNGSSSSSGHFNLQWDAVPGAQGYKVAIFNGYDYEYIPVGNVTSWTTKDKKIFPTPDEIAQGHFEFHEDGKGAEVPVNPGPMYKNAHLAGSPYGDYSGARGYWIRVVAEYPFGDSPLSDETISYIPLEQVKKPTGSAYINATDKQTGYVSLKWDGVPEAAGYKVWVYNGKDYEAFDVGNVTTWTTQGQNIWPTKDEITKGQYLLHHDKKGVELALDPSPVYRNSGGIYGGSTNYWFRVTAYSKVGHAESQISQEFTPRFSQDFGFLGMLDYWASIDVLNGKVNATNGNFLMDEKDMSLSGRGPDVSIERTYNSQSKKVGLFGKGWYSSLEERIWKDAEGNLLLTSADGAQITFTRTGDGTYQAPTGVYLDMKETSEGYEVKDKDQTVTFYTKKENSGRMEYVKDKYGNTTTYEYDGEFRLSKVKNASGKELILQYEGANKKVSKVTGPDNKVITFTYKGDLLVSSTTPEGKAYRYGYENDLLTHVYDPKHTDEKPYQTIYTYENDKLVKVTDPLGKASTLSYNTDAKEVSVVDAKGRKAIYSYNDAGNPVKTIVDAGRLNLTTTYEYSANNLVKTTTPKNQTESFTYDNNGNVTSATDAMGTEKFEYNQNNGVVSATDNEDRKTTVAYKAANTEVSVTDQSSHTASVTQHDQYGNPTETSKDIGTGENLLQNPSFELDTIEKWTQVAHNNQGTLSKDTVPAPGGLGGASSLKITTKASTNDWGYIAAIQDVTLEPNTTYTLSGMMKTALSPGIGAFFNVQLLKEDGSPVDGGGWNDNRYNKLQGEKDWTNRQVTFKTTEQTRKARIYLQVENGGASTSGTAWFDKLQLEKGETSSSFNPITNSSLENMMENGCIPGWIRGDGTSCDKKDTAHEGFTGETSIVVERSQYGGSDVGYATWVNLNQKTAAPLTVTGMSKSENVENDAPDKLSKDYSIWADVYYQDGSGENYQAKFPSGTNDWNRSAVLIPAKKPIKHVAVYVLFRKNNKGKVWFDDIRLLEGNVLVKNEYNQDSNVTAMYDEEGNKNSFTYDASGNKTSETDEKGNTKSFDYNKDGQLTKVTLKNGTSVGYSYDHNGNTTEKSVMFGGKTQTHKYEYDVDNKNTVFVDALNRRIEHTYDENANKTKTKMPSGATIEWGYDTADRTVSEKRNGKDAFTFERDENGQETKIKDHVNGMERGKTYDNADRITSMTDSRGGKVDWAYHDKANSKSEKLKEKTITHGGYSNKVSYDYNTADQNIKVTDGASTYRFDYDENGHVRTYAAANGTGSTFNYDQIGKLTDLVIGTSNQILLSERYQYDKTGNRTKITHEGTGGKVTETNYVYDPINQLLKESLPNGTVKDYTYDGFGNRTSVKVTDNGKETKAVTATFNEGNQLVKFGNESLTYDANGNRTSDSKYTYTWNEADQLVAVTKKGESQPFATYKYDDDNRRIEKNVNGVVTRYFYDGDSINPLYETDGSGNVLRQYVYSIDGARLAMKAQGQTLFYHYGPRGDVVEMTDQNGQVVANYEYDAWGNVLKSDTKGIAAENPFGYAGYMYDKEIGMYYLIARYYNPDHGVFISADPDPGDEDDPVTQNGYTYADNNPAMLTDPDGHFAQFLIPVAIHGARMAAPHVARYAAKKGIKRATLNAMKKKPFQVHHFATNKSKKYTNQFQKITKKYDLDLDAGWNKKRMRHQGRHPNAYHEFMLRNMKKIDKQAKGDRQQFLRSYRSLKKHVQKNSDMLYSPYWKNKKKRR</sequence>
<feature type="region of interest" description="Disordered" evidence="2">
    <location>
        <begin position="1136"/>
        <end position="1166"/>
    </location>
</feature>
<dbReference type="Pfam" id="PF25023">
    <property type="entry name" value="TEN_YD-shell"/>
    <property type="match status" value="2"/>
</dbReference>
<evidence type="ECO:0000313" key="5">
    <source>
        <dbReference type="EMBL" id="OOR07366.1"/>
    </source>
</evidence>
<feature type="region of interest" description="Disordered" evidence="2">
    <location>
        <begin position="34"/>
        <end position="76"/>
    </location>
</feature>
<dbReference type="Pfam" id="PF20148">
    <property type="entry name" value="DUF6531"/>
    <property type="match status" value="1"/>
</dbReference>
<dbReference type="FunFam" id="2.180.10.10:FF:000010">
    <property type="entry name" value="Cell wall-associated protein"/>
    <property type="match status" value="1"/>
</dbReference>
<dbReference type="Pfam" id="PF14412">
    <property type="entry name" value="AHH"/>
    <property type="match status" value="1"/>
</dbReference>
<dbReference type="NCBIfam" id="TIGR03696">
    <property type="entry name" value="Rhs_assc_core"/>
    <property type="match status" value="1"/>
</dbReference>
<accession>A0A1S9TBF7</accession>
<dbReference type="InterPro" id="IPR045351">
    <property type="entry name" value="DUF6531"/>
</dbReference>